<dbReference type="OrthoDB" id="5195079at2"/>
<accession>A0A3A9WAF2</accession>
<organism evidence="4 7">
    <name type="scientific">Streptomyces radicis</name>
    <dbReference type="NCBI Taxonomy" id="1750517"/>
    <lineage>
        <taxon>Bacteria</taxon>
        <taxon>Bacillati</taxon>
        <taxon>Actinomycetota</taxon>
        <taxon>Actinomycetes</taxon>
        <taxon>Kitasatosporales</taxon>
        <taxon>Streptomycetaceae</taxon>
        <taxon>Streptomyces</taxon>
    </lineage>
</organism>
<evidence type="ECO:0000256" key="1">
    <source>
        <dbReference type="ARBA" id="ARBA00022857"/>
    </source>
</evidence>
<dbReference type="SUPFAM" id="SSF51735">
    <property type="entry name" value="NAD(P)-binding Rossmann-fold domains"/>
    <property type="match status" value="1"/>
</dbReference>
<name>A0A3A9WAF2_9ACTN</name>
<dbReference type="Pfam" id="PF08240">
    <property type="entry name" value="ADH_N"/>
    <property type="match status" value="1"/>
</dbReference>
<protein>
    <submittedName>
        <fullName evidence="4">NADPH:quinone reductase</fullName>
    </submittedName>
</protein>
<dbReference type="InterPro" id="IPR036291">
    <property type="entry name" value="NAD(P)-bd_dom_sf"/>
</dbReference>
<dbReference type="Gene3D" id="3.90.180.10">
    <property type="entry name" value="Medium-chain alcohol dehydrogenases, catalytic domain"/>
    <property type="match status" value="1"/>
</dbReference>
<dbReference type="InterPro" id="IPR013154">
    <property type="entry name" value="ADH-like_N"/>
</dbReference>
<dbReference type="InterPro" id="IPR020843">
    <property type="entry name" value="ER"/>
</dbReference>
<dbReference type="EMBL" id="RBDY01000006">
    <property type="protein sequence ID" value="RKN24440.1"/>
    <property type="molecule type" value="Genomic_DNA"/>
</dbReference>
<dbReference type="PROSITE" id="PS01162">
    <property type="entry name" value="QOR_ZETA_CRYSTAL"/>
    <property type="match status" value="1"/>
</dbReference>
<dbReference type="GO" id="GO:0008270">
    <property type="term" value="F:zinc ion binding"/>
    <property type="evidence" value="ECO:0007669"/>
    <property type="project" value="InterPro"/>
</dbReference>
<dbReference type="InterPro" id="IPR002364">
    <property type="entry name" value="Quin_OxRdtase/zeta-crystal_CS"/>
</dbReference>
<dbReference type="Proteomes" id="UP000268652">
    <property type="component" value="Unassembled WGS sequence"/>
</dbReference>
<dbReference type="Pfam" id="PF13602">
    <property type="entry name" value="ADH_zinc_N_2"/>
    <property type="match status" value="1"/>
</dbReference>
<dbReference type="PANTHER" id="PTHR48106:SF13">
    <property type="entry name" value="QUINONE OXIDOREDUCTASE-RELATED"/>
    <property type="match status" value="1"/>
</dbReference>
<dbReference type="PANTHER" id="PTHR48106">
    <property type="entry name" value="QUINONE OXIDOREDUCTASE PIG3-RELATED"/>
    <property type="match status" value="1"/>
</dbReference>
<gene>
    <name evidence="5" type="ORF">D7318_11210</name>
    <name evidence="4" type="ORF">D7319_10030</name>
</gene>
<dbReference type="GO" id="GO:0005829">
    <property type="term" value="C:cytosol"/>
    <property type="evidence" value="ECO:0007669"/>
    <property type="project" value="TreeGrafter"/>
</dbReference>
<evidence type="ECO:0000259" key="3">
    <source>
        <dbReference type="SMART" id="SM00829"/>
    </source>
</evidence>
<evidence type="ECO:0000256" key="2">
    <source>
        <dbReference type="ARBA" id="ARBA00023002"/>
    </source>
</evidence>
<keyword evidence="1" id="KW-0521">NADP</keyword>
<keyword evidence="2" id="KW-0560">Oxidoreductase</keyword>
<evidence type="ECO:0000313" key="7">
    <source>
        <dbReference type="Proteomes" id="UP000275024"/>
    </source>
</evidence>
<keyword evidence="6" id="KW-1185">Reference proteome</keyword>
<dbReference type="GO" id="GO:0070402">
    <property type="term" value="F:NADPH binding"/>
    <property type="evidence" value="ECO:0007669"/>
    <property type="project" value="TreeGrafter"/>
</dbReference>
<dbReference type="Gene3D" id="3.40.50.720">
    <property type="entry name" value="NAD(P)-binding Rossmann-like Domain"/>
    <property type="match status" value="1"/>
</dbReference>
<evidence type="ECO:0000313" key="5">
    <source>
        <dbReference type="EMBL" id="RKN24440.1"/>
    </source>
</evidence>
<evidence type="ECO:0000313" key="6">
    <source>
        <dbReference type="Proteomes" id="UP000268652"/>
    </source>
</evidence>
<sequence length="338" mass="34149">MVGMREIVAGEFGGPEVLVLREGVEPIAGPGQVVVDVEVVDTLFVETRIRRGAARDWFPVVPPYVPGGGVAGRVASVGAGVDPAWRGRSVVTTAVVGGAYAERVAAEARGLVPVPSGLTVREAGALAYDGTTAMALYGPMRPRPGEWTLITAAAGGMGVLLVQLARAAGSPVIAAARGERKLALLRELGADLVVDYTLPGWADAVREATGGTGAHVVWDGAGGERGATAFALTADGGRFSGHGAPGGGFAAADPAEAERRGIALRGIEDLQLPPEERASRLAEALDAAAAGTMRPVIGATFPLAEAAAAHAAIEAREVTGKTLLVPSGGQPVSPSRAI</sequence>
<dbReference type="SUPFAM" id="SSF50129">
    <property type="entry name" value="GroES-like"/>
    <property type="match status" value="1"/>
</dbReference>
<dbReference type="GO" id="GO:0035925">
    <property type="term" value="F:mRNA 3'-UTR AU-rich region binding"/>
    <property type="evidence" value="ECO:0007669"/>
    <property type="project" value="TreeGrafter"/>
</dbReference>
<dbReference type="GO" id="GO:0003960">
    <property type="term" value="F:quinone reductase (NADPH) activity"/>
    <property type="evidence" value="ECO:0007669"/>
    <property type="project" value="TreeGrafter"/>
</dbReference>
<dbReference type="Proteomes" id="UP000275024">
    <property type="component" value="Unassembled WGS sequence"/>
</dbReference>
<reference evidence="6 7" key="1">
    <citation type="submission" date="2018-09" db="EMBL/GenBank/DDBJ databases">
        <title>Streptomyces sp. nov. DS1-2, an endophytic actinomycete isolated from roots of Dendrobium scabrilingue.</title>
        <authorList>
            <person name="Kuncharoen N."/>
            <person name="Kudo T."/>
            <person name="Ohkuma M."/>
            <person name="Yuki M."/>
            <person name="Tanasupawat S."/>
        </authorList>
    </citation>
    <scope>NUCLEOTIDE SEQUENCE [LARGE SCALE GENOMIC DNA]</scope>
    <source>
        <strain evidence="4 7">AZ1-7</strain>
        <strain evidence="5 6">DS1-2</strain>
    </source>
</reference>
<evidence type="ECO:0000313" key="4">
    <source>
        <dbReference type="EMBL" id="RKN10098.1"/>
    </source>
</evidence>
<dbReference type="SMART" id="SM00829">
    <property type="entry name" value="PKS_ER"/>
    <property type="match status" value="1"/>
</dbReference>
<dbReference type="EMBL" id="RBDX01000006">
    <property type="protein sequence ID" value="RKN10098.1"/>
    <property type="molecule type" value="Genomic_DNA"/>
</dbReference>
<proteinExistence type="predicted"/>
<comment type="caution">
    <text evidence="4">The sequence shown here is derived from an EMBL/GenBank/DDBJ whole genome shotgun (WGS) entry which is preliminary data.</text>
</comment>
<dbReference type="InterPro" id="IPR011032">
    <property type="entry name" value="GroES-like_sf"/>
</dbReference>
<feature type="domain" description="Enoyl reductase (ER)" evidence="3">
    <location>
        <begin position="13"/>
        <end position="324"/>
    </location>
</feature>
<dbReference type="AlphaFoldDB" id="A0A3A9WAF2"/>